<comment type="caution">
    <text evidence="2">The sequence shown here is derived from an EMBL/GenBank/DDBJ whole genome shotgun (WGS) entry which is preliminary data.</text>
</comment>
<organism evidence="2 3">
    <name type="scientific">Colletotrichum kahawae</name>
    <name type="common">Coffee berry disease fungus</name>
    <dbReference type="NCBI Taxonomy" id="34407"/>
    <lineage>
        <taxon>Eukaryota</taxon>
        <taxon>Fungi</taxon>
        <taxon>Dikarya</taxon>
        <taxon>Ascomycota</taxon>
        <taxon>Pezizomycotina</taxon>
        <taxon>Sordariomycetes</taxon>
        <taxon>Hypocreomycetidae</taxon>
        <taxon>Glomerellales</taxon>
        <taxon>Glomerellaceae</taxon>
        <taxon>Colletotrichum</taxon>
        <taxon>Colletotrichum gloeosporioides species complex</taxon>
    </lineage>
</organism>
<accession>A0AAE0DBP8</accession>
<evidence type="ECO:0000256" key="1">
    <source>
        <dbReference type="SAM" id="MobiDB-lite"/>
    </source>
</evidence>
<proteinExistence type="predicted"/>
<evidence type="ECO:0000313" key="2">
    <source>
        <dbReference type="EMBL" id="KAK2774948.1"/>
    </source>
</evidence>
<dbReference type="Proteomes" id="UP001281614">
    <property type="component" value="Unassembled WGS sequence"/>
</dbReference>
<reference evidence="2" key="1">
    <citation type="submission" date="2023-02" db="EMBL/GenBank/DDBJ databases">
        <title>Colletotrichum kahawae CIFC_Que2 genome sequencing and assembly.</title>
        <authorList>
            <person name="Baroncelli R."/>
        </authorList>
    </citation>
    <scope>NUCLEOTIDE SEQUENCE</scope>
    <source>
        <strain evidence="2">CIFC_Que2</strain>
    </source>
</reference>
<sequence>MRKRTHDIQDNTQVVLSVCSGFQSNQGEGARGAWEQATGGSEAGQGLVRTGLYEVQVPPRETARANATSWKAIARPGASRSWGESRNPSRAGEQAGGGRGDTESQPRRGWVVQQGTACVAVCGNVCSPNGLVWSGGNAGW</sequence>
<feature type="region of interest" description="Disordered" evidence="1">
    <location>
        <begin position="59"/>
        <end position="108"/>
    </location>
</feature>
<dbReference type="AlphaFoldDB" id="A0AAE0DBP8"/>
<protein>
    <submittedName>
        <fullName evidence="2">Uncharacterized protein</fullName>
    </submittedName>
</protein>
<evidence type="ECO:0000313" key="3">
    <source>
        <dbReference type="Proteomes" id="UP001281614"/>
    </source>
</evidence>
<feature type="region of interest" description="Disordered" evidence="1">
    <location>
        <begin position="26"/>
        <end position="47"/>
    </location>
</feature>
<name>A0AAE0DBP8_COLKA</name>
<dbReference type="EMBL" id="VYYT01000041">
    <property type="protein sequence ID" value="KAK2774948.1"/>
    <property type="molecule type" value="Genomic_DNA"/>
</dbReference>
<keyword evidence="3" id="KW-1185">Reference proteome</keyword>
<gene>
    <name evidence="2" type="ORF">CKAH01_13001</name>
</gene>